<proteinExistence type="predicted"/>
<evidence type="ECO:0000313" key="8">
    <source>
        <dbReference type="Proteomes" id="UP000018050"/>
    </source>
</evidence>
<reference evidence="7" key="2">
    <citation type="submission" date="2013-10" db="EMBL/GenBank/DDBJ databases">
        <authorList>
            <person name="Aslett M."/>
        </authorList>
    </citation>
    <scope>NUCLEOTIDE SEQUENCE</scope>
    <source>
        <strain evidence="7">Houghton</strain>
    </source>
</reference>
<feature type="domain" description="Integral membrane bound transporter" evidence="6">
    <location>
        <begin position="753"/>
        <end position="903"/>
    </location>
</feature>
<feature type="transmembrane region" description="Helical" evidence="5">
    <location>
        <begin position="331"/>
        <end position="351"/>
    </location>
</feature>
<feature type="transmembrane region" description="Helical" evidence="5">
    <location>
        <begin position="797"/>
        <end position="817"/>
    </location>
</feature>
<evidence type="ECO:0000256" key="5">
    <source>
        <dbReference type="SAM" id="Phobius"/>
    </source>
</evidence>
<dbReference type="OrthoDB" id="345660at2759"/>
<dbReference type="Pfam" id="PF13515">
    <property type="entry name" value="FUSC_2"/>
    <property type="match status" value="1"/>
</dbReference>
<dbReference type="GO" id="GO:0016020">
    <property type="term" value="C:membrane"/>
    <property type="evidence" value="ECO:0007669"/>
    <property type="project" value="UniProtKB-SubCell"/>
</dbReference>
<dbReference type="VEuPathDB" id="ToxoDB:EAH_00010050"/>
<feature type="transmembrane region" description="Helical" evidence="5">
    <location>
        <begin position="147"/>
        <end position="166"/>
    </location>
</feature>
<evidence type="ECO:0000313" key="7">
    <source>
        <dbReference type="EMBL" id="CDI79204.1"/>
    </source>
</evidence>
<evidence type="ECO:0000256" key="2">
    <source>
        <dbReference type="ARBA" id="ARBA00022692"/>
    </source>
</evidence>
<feature type="transmembrane region" description="Helical" evidence="5">
    <location>
        <begin position="123"/>
        <end position="141"/>
    </location>
</feature>
<evidence type="ECO:0000256" key="1">
    <source>
        <dbReference type="ARBA" id="ARBA00004141"/>
    </source>
</evidence>
<dbReference type="OMA" id="REMANAC"/>
<gene>
    <name evidence="7" type="ORF">EAH_00010050</name>
</gene>
<keyword evidence="4 5" id="KW-0472">Membrane</keyword>
<dbReference type="Proteomes" id="UP000018050">
    <property type="component" value="Unassembled WGS sequence"/>
</dbReference>
<evidence type="ECO:0000256" key="4">
    <source>
        <dbReference type="ARBA" id="ARBA00023136"/>
    </source>
</evidence>
<reference evidence="7" key="1">
    <citation type="submission" date="2013-10" db="EMBL/GenBank/DDBJ databases">
        <title>Genomic analysis of the causative agents of coccidiosis in chickens.</title>
        <authorList>
            <person name="Reid A.J."/>
            <person name="Blake D."/>
            <person name="Billington K."/>
            <person name="Browne H."/>
            <person name="Dunn M."/>
            <person name="Hung S."/>
            <person name="Kawahara F."/>
            <person name="Miranda-Saavedra D."/>
            <person name="Mourier T."/>
            <person name="Nagra H."/>
            <person name="Otto T.D."/>
            <person name="Rawlings N."/>
            <person name="Sanchez A."/>
            <person name="Sanders M."/>
            <person name="Subramaniam C."/>
            <person name="Tay Y."/>
            <person name="Dear P."/>
            <person name="Doerig C."/>
            <person name="Gruber A."/>
            <person name="Parkinson J."/>
            <person name="Shirley M."/>
            <person name="Wan K.L."/>
            <person name="Berriman M."/>
            <person name="Tomley F."/>
            <person name="Pain A."/>
        </authorList>
    </citation>
    <scope>NUCLEOTIDE SEQUENCE</scope>
    <source>
        <strain evidence="7">Houghton</strain>
    </source>
</reference>
<feature type="transmembrane region" description="Helical" evidence="5">
    <location>
        <begin position="43"/>
        <end position="61"/>
    </location>
</feature>
<keyword evidence="8" id="KW-1185">Reference proteome</keyword>
<feature type="transmembrane region" description="Helical" evidence="5">
    <location>
        <begin position="884"/>
        <end position="906"/>
    </location>
</feature>
<keyword evidence="3 5" id="KW-1133">Transmembrane helix</keyword>
<keyword evidence="2 5" id="KW-0812">Transmembrane</keyword>
<dbReference type="AlphaFoldDB" id="U6GKT3"/>
<dbReference type="RefSeq" id="XP_013250643.1">
    <property type="nucleotide sequence ID" value="XM_013395189.1"/>
</dbReference>
<evidence type="ECO:0000256" key="3">
    <source>
        <dbReference type="ARBA" id="ARBA00022989"/>
    </source>
</evidence>
<organism evidence="7 8">
    <name type="scientific">Eimeria acervulina</name>
    <name type="common">Coccidian parasite</name>
    <dbReference type="NCBI Taxonomy" id="5801"/>
    <lineage>
        <taxon>Eukaryota</taxon>
        <taxon>Sar</taxon>
        <taxon>Alveolata</taxon>
        <taxon>Apicomplexa</taxon>
        <taxon>Conoidasida</taxon>
        <taxon>Coccidia</taxon>
        <taxon>Eucoccidiorida</taxon>
        <taxon>Eimeriorina</taxon>
        <taxon>Eimeriidae</taxon>
        <taxon>Eimeria</taxon>
    </lineage>
</organism>
<name>U6GKT3_EIMAC</name>
<feature type="transmembrane region" description="Helical" evidence="5">
    <location>
        <begin position="706"/>
        <end position="726"/>
    </location>
</feature>
<evidence type="ECO:0000259" key="6">
    <source>
        <dbReference type="Pfam" id="PF13515"/>
    </source>
</evidence>
<dbReference type="InterPro" id="IPR049453">
    <property type="entry name" value="Memb_transporter_dom"/>
</dbReference>
<feature type="transmembrane region" description="Helical" evidence="5">
    <location>
        <begin position="93"/>
        <end position="116"/>
    </location>
</feature>
<accession>U6GKT3</accession>
<feature type="transmembrane region" description="Helical" evidence="5">
    <location>
        <begin position="746"/>
        <end position="766"/>
    </location>
</feature>
<protein>
    <recommendedName>
        <fullName evidence="6">Integral membrane bound transporter domain-containing protein</fullName>
    </recommendedName>
</protein>
<feature type="transmembrane region" description="Helical" evidence="5">
    <location>
        <begin position="659"/>
        <end position="685"/>
    </location>
</feature>
<comment type="subcellular location">
    <subcellularLocation>
        <location evidence="1">Membrane</location>
        <topology evidence="1">Multi-pass membrane protein</topology>
    </subcellularLocation>
</comment>
<dbReference type="GeneID" id="25269075"/>
<dbReference type="EMBL" id="HG670989">
    <property type="protein sequence ID" value="CDI79204.1"/>
    <property type="molecule type" value="Genomic_DNA"/>
</dbReference>
<sequence length="1243" mass="135259">MGDSIRSQSNNGGLHHDEPKEGLVRRVASNRVALNVMGRTERALRMALGGALIMALTMCDLPHMDYSFKYIGPFLFFVAGTLAPPMLSSLVILLFAGLACILLACALATTLVSCLLIGSGGKALCIVIYSVFILWSSFLTTTKTKDMTLIGSYILLYAVPLATLIASPYASEGISIELTPERFEALKAFVANSSVDDILAAASSFLLVTPDKAVEFVNALTKPSALRLLVLVARVLHIKVPAPTYKELSPQEALGLYLTVLGSFPQGTPLHFEKKVPRGAGLDLPQDWMYDIPFFVEGISGQTITVGARPGAWFIRALWVASGSVGILRNLIIFAFLGFAVYFLVMLVPPIRRQRDVAVREMANACSVIRKSLRLAKDRLAAMDSVVEDSTRVPKGIVNGKEDQHDVESGAADFSKAESENLYKGAAGALDEVVLSLLDTQKATLLSGMEPYLLYPGPGVWTMKELDEVRKRLIQCCLRTQNVLQLILRPQHKNAIGCLNSNPALVSAGRPLLDKCIRMYELCEDLLVTFPSMFSPSKSKQKAEELMEHMGLLEGEMRSLALEVFHPSELDTENAIVQLEADTAAAACSAPADENCVDEPRSVDRRESFARAKELLPVGLAVTAFVQASYSEPLWLSRAICALNKAQQTNTWHGLAMNLVFPFVPVVVHAQRLLVAPVSALAFWWKQWRGPLAWWKDPEVWYIIKLVIPLIAIFACGICFPEFLQYSWGVEVTESPIFLDISNQGIATRMVPWFLLGYLTVLQTTYNGTLHRALGRIVGILLGSFCGWVGMKLFGSNLAALIAFCSVTVFVDIFVFADPRHPLDGFSRRWGYSGMVFTYTQSLIVTLAAGGLGGLTGLYRLAMLGTLKQCMVVYSTYATGDRDYLVTTRIVSTIMGILLAIIVAHLPPRASAATCACIDYSQVMQGCTREASHLVQTFLALCESTKEEQGACPADSAEGSSPLQREQEEIAAATKALEKDIKEKLGSGSMLLREGCYVPLLSPWRIPKSLTKVKVAATSMLLEAQETAQLVEGMLEDWKETTAAPETAVAGKEELELLPMADSDTQGAANKGLAARSWSVSLMRHGVELKEALLATCDSLCTLSAATSTELSSALPAFGDKLMCCQRRYSRQGDSPEGREQAFEDCSLAVDACAQRVIVALIECLGEQCGERRLSSAARTASAFVIMKMLYHLQSMKFSLDEVHAAAVEGLKGLASGGETFIRHSLLDQLTRLFTVGSSPCAA</sequence>